<comment type="caution">
    <text evidence="8">The sequence shown here is derived from an EMBL/GenBank/DDBJ whole genome shotgun (WGS) entry which is preliminary data.</text>
</comment>
<protein>
    <recommendedName>
        <fullName evidence="7">BTB domain-containing protein</fullName>
    </recommendedName>
</protein>
<dbReference type="InterPro" id="IPR029344">
    <property type="entry name" value="SLBP_RNA_bind"/>
</dbReference>
<evidence type="ECO:0000256" key="1">
    <source>
        <dbReference type="ARBA" id="ARBA00006151"/>
    </source>
</evidence>
<dbReference type="InterPro" id="IPR011333">
    <property type="entry name" value="SKP1/BTB/POZ_sf"/>
</dbReference>
<dbReference type="GO" id="GO:0051028">
    <property type="term" value="P:mRNA transport"/>
    <property type="evidence" value="ECO:0007669"/>
    <property type="project" value="TreeGrafter"/>
</dbReference>
<dbReference type="InterPro" id="IPR038294">
    <property type="entry name" value="SLBP_RNA_bind_sf"/>
</dbReference>
<dbReference type="InterPro" id="IPR016180">
    <property type="entry name" value="Ribosomal_uL16_dom"/>
</dbReference>
<feature type="compositionally biased region" description="Polar residues" evidence="6">
    <location>
        <begin position="1082"/>
        <end position="1094"/>
    </location>
</feature>
<dbReference type="GO" id="GO:0006398">
    <property type="term" value="P:mRNA 3'-end processing by stem-loop binding and cleavage"/>
    <property type="evidence" value="ECO:0007669"/>
    <property type="project" value="TreeGrafter"/>
</dbReference>
<dbReference type="EMBL" id="JABANM010018532">
    <property type="protein sequence ID" value="KAF4725943.1"/>
    <property type="molecule type" value="Genomic_DNA"/>
</dbReference>
<evidence type="ECO:0000256" key="3">
    <source>
        <dbReference type="ARBA" id="ARBA00022884"/>
    </source>
</evidence>
<evidence type="ECO:0000259" key="7">
    <source>
        <dbReference type="PROSITE" id="PS50097"/>
    </source>
</evidence>
<evidence type="ECO:0000313" key="8">
    <source>
        <dbReference type="EMBL" id="KAF4725943.1"/>
    </source>
</evidence>
<dbReference type="PROSITE" id="PS50097">
    <property type="entry name" value="BTB"/>
    <property type="match status" value="1"/>
</dbReference>
<dbReference type="GO" id="GO:0071207">
    <property type="term" value="F:histone pre-mRNA stem-loop binding"/>
    <property type="evidence" value="ECO:0007669"/>
    <property type="project" value="TreeGrafter"/>
</dbReference>
<dbReference type="Gene3D" id="1.10.8.1120">
    <property type="entry name" value="Histone RNA hairpin-binding protein RNA-binding domain"/>
    <property type="match status" value="1"/>
</dbReference>
<dbReference type="GO" id="GO:0003729">
    <property type="term" value="F:mRNA binding"/>
    <property type="evidence" value="ECO:0007669"/>
    <property type="project" value="InterPro"/>
</dbReference>
<dbReference type="Pfam" id="PF00252">
    <property type="entry name" value="Ribosomal_L16"/>
    <property type="match status" value="1"/>
</dbReference>
<gene>
    <name evidence="8" type="ORF">FOZ62_008359</name>
</gene>
<dbReference type="CDD" id="cd01433">
    <property type="entry name" value="Ribosomal_L16_L10e"/>
    <property type="match status" value="1"/>
</dbReference>
<dbReference type="InterPro" id="IPR036920">
    <property type="entry name" value="Ribosomal_uL16_sf"/>
</dbReference>
<dbReference type="Gene3D" id="3.30.710.10">
    <property type="entry name" value="Potassium Channel Kv1.1, Chain A"/>
    <property type="match status" value="1"/>
</dbReference>
<name>A0A7J6RZL6_PEROL</name>
<dbReference type="SUPFAM" id="SSF54695">
    <property type="entry name" value="POZ domain"/>
    <property type="match status" value="1"/>
</dbReference>
<dbReference type="GO" id="GO:0006412">
    <property type="term" value="P:translation"/>
    <property type="evidence" value="ECO:0007669"/>
    <property type="project" value="InterPro"/>
</dbReference>
<keyword evidence="5" id="KW-0687">Ribonucleoprotein</keyword>
<keyword evidence="4" id="KW-0689">Ribosomal protein</keyword>
<dbReference type="Pfam" id="PF15247">
    <property type="entry name" value="SLBP_RNA_bind"/>
    <property type="match status" value="1"/>
</dbReference>
<dbReference type="InterPro" id="IPR026502">
    <property type="entry name" value="SLBP1/SLBP2"/>
</dbReference>
<evidence type="ECO:0000313" key="9">
    <source>
        <dbReference type="Proteomes" id="UP000574390"/>
    </source>
</evidence>
<dbReference type="Proteomes" id="UP000574390">
    <property type="component" value="Unassembled WGS sequence"/>
</dbReference>
<dbReference type="CDD" id="cd18186">
    <property type="entry name" value="BTB_POZ_ZBTB_KLHL-like"/>
    <property type="match status" value="1"/>
</dbReference>
<keyword evidence="3" id="KW-0694">RNA-binding</keyword>
<dbReference type="Gene3D" id="3.90.1170.10">
    <property type="entry name" value="Ribosomal protein L10e/L16"/>
    <property type="match status" value="1"/>
</dbReference>
<comment type="similarity">
    <text evidence="2">Belongs to the universal ribosomal protein uL16 family.</text>
</comment>
<evidence type="ECO:0000256" key="2">
    <source>
        <dbReference type="ARBA" id="ARBA00008931"/>
    </source>
</evidence>
<feature type="region of interest" description="Disordered" evidence="6">
    <location>
        <begin position="1202"/>
        <end position="1244"/>
    </location>
</feature>
<dbReference type="GO" id="GO:0005737">
    <property type="term" value="C:cytoplasm"/>
    <property type="evidence" value="ECO:0007669"/>
    <property type="project" value="TreeGrafter"/>
</dbReference>
<accession>A0A7J6RZL6</accession>
<dbReference type="GO" id="GO:0003735">
    <property type="term" value="F:structural constituent of ribosome"/>
    <property type="evidence" value="ECO:0007669"/>
    <property type="project" value="InterPro"/>
</dbReference>
<feature type="domain" description="BTB" evidence="7">
    <location>
        <begin position="172"/>
        <end position="241"/>
    </location>
</feature>
<dbReference type="GO" id="GO:0071204">
    <property type="term" value="C:histone pre-mRNA 3'end processing complex"/>
    <property type="evidence" value="ECO:0007669"/>
    <property type="project" value="TreeGrafter"/>
</dbReference>
<feature type="non-terminal residue" evidence="8">
    <location>
        <position position="1324"/>
    </location>
</feature>
<feature type="region of interest" description="Disordered" evidence="6">
    <location>
        <begin position="1065"/>
        <end position="1094"/>
    </location>
</feature>
<organism evidence="8 9">
    <name type="scientific">Perkinsus olseni</name>
    <name type="common">Perkinsus atlanticus</name>
    <dbReference type="NCBI Taxonomy" id="32597"/>
    <lineage>
        <taxon>Eukaryota</taxon>
        <taxon>Sar</taxon>
        <taxon>Alveolata</taxon>
        <taxon>Perkinsozoa</taxon>
        <taxon>Perkinsea</taxon>
        <taxon>Perkinsida</taxon>
        <taxon>Perkinsidae</taxon>
        <taxon>Perkinsus</taxon>
    </lineage>
</organism>
<dbReference type="PANTHER" id="PTHR17408">
    <property type="entry name" value="HISTONE RNA HAIRPIN-BINDING PROTEIN"/>
    <property type="match status" value="1"/>
</dbReference>
<dbReference type="SMART" id="SM00225">
    <property type="entry name" value="BTB"/>
    <property type="match status" value="1"/>
</dbReference>
<dbReference type="Pfam" id="PF00651">
    <property type="entry name" value="BTB"/>
    <property type="match status" value="1"/>
</dbReference>
<dbReference type="GO" id="GO:0005840">
    <property type="term" value="C:ribosome"/>
    <property type="evidence" value="ECO:0007669"/>
    <property type="project" value="UniProtKB-KW"/>
</dbReference>
<evidence type="ECO:0000256" key="5">
    <source>
        <dbReference type="ARBA" id="ARBA00023274"/>
    </source>
</evidence>
<dbReference type="InterPro" id="IPR047873">
    <property type="entry name" value="Ribosomal_uL16"/>
</dbReference>
<dbReference type="SUPFAM" id="SSF54686">
    <property type="entry name" value="Ribosomal protein L16p/L10e"/>
    <property type="match status" value="1"/>
</dbReference>
<evidence type="ECO:0000256" key="4">
    <source>
        <dbReference type="ARBA" id="ARBA00022980"/>
    </source>
</evidence>
<sequence length="1324" mass="145197">IKAEHLEEARKILRRKLGKGKEFNMLVHATYPVTNRVEGTKRGKGKGEIAYHVARVPVGGALFQIPGVPGLPGLAPDYRGFSGIQGRFPINCQYRNQTNNFKMDRVCAEVPARVQVAKWRRQVKSFKAESVCSGGGGVPAHIGPIEDGTHSMDGNELLQMNLRRMFEDRILTDFTIVCTCSEPGGSGEIKAHSVILAAHSGVLRQQLCQPRATNKLEIHQKLSVMRALVRFMYFGGLAPDDDPTSLSAADMLSVLAEARNLGIEALTEDMVAQVILPKLDPHNCLSILLHPSLSSHSTISREVSAYVGQQLPRLLHTDALRKQLLDGHLSQFAMAHVLGPASQAIATDLDCESVVRFVTEWAGLDSICDLLRQCKSWQEWRQAAAARGGKFAEIDTLPGYAPADSTASAHEWYIPSLRALLPDTSGGTAESGDAVRVIKGQFFSWVVRLDRADEGRIRIVYESADLRLPVKSSFAERLCVKRFPAAQFQWEVSAVSVPSGAAPGRSRPPHHQWQTVMNSDRPPVFICFPSGVNLHWSTTIPIGVPPGEDVALSVRANLVEIPLVSLILYYFSADLNTTVRSEDILNRLPHMEFRCVSSFSLFQQQLVAGVSAGGGASLGGTTNLSNLSAMKSHDHYLYFSRDSSISTSPGMTDWLRIRSAALFLAVMVVSASVDRDCERDGMDCVSSLTDTVSAQFTRAKVDLAPTRAQDVDLDQAKKPGFFSKDMKEMLKRRDRSQTQSELDSEGQTIFGMNLDTCVDTLEDAVGRYKVFEGQVISVENNVVQSESRVRAVVDLSKVVDKEGSTFHLEIDKLFDLYNNVAVRANTLEKWMADEKTVRDHLSSVYRILQAKSVQQEGELEEMRVILSNAVKKMQGIHSHVSKVLTAVANAETAMYEWAYNVTVKVNAQTTKIVNLAQGMEYRIAQIDNAEIEMARMANLLLSLARHFHDGDITDAAEQMVVHTSEEKLRAHRKGSGPMADGPSLSDIATALGGGTDILAAPSRKSFCLSASMGCPGAVGRSITSDWESWHGLWKIHSAKGPGRSGSIVTSGICWADLDSSDDSMSFPGASAAGTKPEVGPTVSPTASSCRQNSTEVSELGKRLFRLTRAAEGKGAPSRGFGFLMDMSHNMLPDDSKDSRSMLMSGLEDTKRSHKRCLSSSGVGVITGDTSTASKFRRVANGDRLAAGPSSFPEPGRDPVFGHESSGGEKNFCHLGPDGSTRRKRYRVARRRQSTAGGPEQRLEAASEEQWQLRFEQRAKQVEIGKKTESYVAYRTAVSPSRRRPFVDPVTPDPTSKLSKRAFEAQLRRWRKSLHSLEIHAEQMV</sequence>
<evidence type="ECO:0000256" key="6">
    <source>
        <dbReference type="SAM" id="MobiDB-lite"/>
    </source>
</evidence>
<proteinExistence type="inferred from homology"/>
<comment type="similarity">
    <text evidence="1">Belongs to the SLBP family.</text>
</comment>
<dbReference type="InterPro" id="IPR000210">
    <property type="entry name" value="BTB/POZ_dom"/>
</dbReference>
<feature type="compositionally biased region" description="Basic residues" evidence="6">
    <location>
        <begin position="1221"/>
        <end position="1232"/>
    </location>
</feature>
<reference evidence="8 9" key="1">
    <citation type="submission" date="2020-04" db="EMBL/GenBank/DDBJ databases">
        <title>Perkinsus olseni comparative genomics.</title>
        <authorList>
            <person name="Bogema D.R."/>
        </authorList>
    </citation>
    <scope>NUCLEOTIDE SEQUENCE [LARGE SCALE GENOMIC DNA]</scope>
    <source>
        <strain evidence="8">ATCC PRA-205</strain>
    </source>
</reference>
<dbReference type="PANTHER" id="PTHR17408:SF0">
    <property type="entry name" value="HISTONE RNA HAIRPIN-BINDING PROTEIN"/>
    <property type="match status" value="1"/>
</dbReference>